<dbReference type="EC" id="6.2.1.1" evidence="2"/>
<dbReference type="PANTHER" id="PTHR43347:SF3">
    <property type="entry name" value="ACYL-COA SYNTHETASE SHORT-CHAIN FAMILY MEMBER 3, MITOCHONDRIAL"/>
    <property type="match status" value="1"/>
</dbReference>
<dbReference type="AlphaFoldDB" id="A0A813LZW1"/>
<evidence type="ECO:0000256" key="4">
    <source>
        <dbReference type="ARBA" id="ARBA00042755"/>
    </source>
</evidence>
<gene>
    <name evidence="9" type="ORF">OXX778_LOCUS823</name>
</gene>
<keyword evidence="10" id="KW-1185">Reference proteome</keyword>
<dbReference type="InterPro" id="IPR042099">
    <property type="entry name" value="ANL_N_sf"/>
</dbReference>
<evidence type="ECO:0000256" key="5">
    <source>
        <dbReference type="ARBA" id="ARBA00047935"/>
    </source>
</evidence>
<feature type="domain" description="Acetyl-coenzyme A synthetase N-terminal" evidence="8">
    <location>
        <begin position="33"/>
        <end position="87"/>
    </location>
</feature>
<dbReference type="GO" id="GO:0005759">
    <property type="term" value="C:mitochondrial matrix"/>
    <property type="evidence" value="ECO:0007669"/>
    <property type="project" value="TreeGrafter"/>
</dbReference>
<evidence type="ECO:0000256" key="3">
    <source>
        <dbReference type="ARBA" id="ARBA00040004"/>
    </source>
</evidence>
<dbReference type="InterPro" id="IPR032387">
    <property type="entry name" value="ACAS_N"/>
</dbReference>
<dbReference type="InterPro" id="IPR000873">
    <property type="entry name" value="AMP-dep_synth/lig_dom"/>
</dbReference>
<dbReference type="InterPro" id="IPR025110">
    <property type="entry name" value="AMP-bd_C"/>
</dbReference>
<dbReference type="Gene3D" id="3.40.50.12780">
    <property type="entry name" value="N-terminal domain of ligase-like"/>
    <property type="match status" value="1"/>
</dbReference>
<sequence>MRNLLVYNCYKNILKRSLSLSTGLKTDRLVSIYNEEHRRSLTQPEAYWEDKKNLIEWFKEPKQILNKSNSPFEKWYDDGVLNATYNCLDVHVNNGFGDQVALIHDSPLTGVIEKITYKKLLHEVSKFAGVLSNNGVKKGDRVLIYMPMIPQAVVAMLASARIGAIHSLVFGGFASKELSVRINHAKPKVIVSANTGVEPGRLINYKELLDAAVELSQHKPFKCIFYNRKMFPEADFKNNRDLYLNYDREVANAKPHDCVPVEANFPLYLLYTSGTTGFPKGVVRMTAGYLIALKNSLLNIYGVDPGETFCAFSDLGWTVGHSFTCYGPLVARNTSVLYEGKPVGTPDAGAWFRVMSEHKVVSMFGAPTAIRAIKQHDPEAKLAKKYPLTHLKYMFFGGEHFDHETMHWIRNVVNVPVFDHWWQTETGHPITAMCSGYMSKQEMQTVPDGVTGKAVPGYDIRILKDDLTEAGPKELGRIVIKLPLPPGTMSTLWENDELFKKTYFEKFPGYYDTADVGYKCENGFLSVMSRADDVINVAGHRISSSAIEEAILEHEELSECAVVELADKLKGAIPFGFLVRNINSKSSEKEIVEKCVAKVRELVGPVAFFKQAVVIEKLPKTRSGKIARNTLKAMINNKQFTIPVTIEDPNVYNKIKQSLINHGYSNVSGPTI</sequence>
<organism evidence="9 10">
    <name type="scientific">Brachionus calyciflorus</name>
    <dbReference type="NCBI Taxonomy" id="104777"/>
    <lineage>
        <taxon>Eukaryota</taxon>
        <taxon>Metazoa</taxon>
        <taxon>Spiralia</taxon>
        <taxon>Gnathifera</taxon>
        <taxon>Rotifera</taxon>
        <taxon>Eurotatoria</taxon>
        <taxon>Monogononta</taxon>
        <taxon>Pseudotrocha</taxon>
        <taxon>Ploima</taxon>
        <taxon>Brachionidae</taxon>
        <taxon>Brachionus</taxon>
    </lineage>
</organism>
<comment type="similarity">
    <text evidence="1">Belongs to the ATP-dependent AMP-binding enzyme family.</text>
</comment>
<accession>A0A813LZW1</accession>
<dbReference type="PROSITE" id="PS00455">
    <property type="entry name" value="AMP_BINDING"/>
    <property type="match status" value="1"/>
</dbReference>
<protein>
    <recommendedName>
        <fullName evidence="3">Acyl-CoA synthetase short-chain family member 3, mitochondrial</fullName>
        <ecNumber evidence="2">6.2.1.1</ecNumber>
    </recommendedName>
    <alternativeName>
        <fullName evidence="4">Acetate--CoA ligase 3</fullName>
    </alternativeName>
</protein>
<dbReference type="GO" id="GO:0050218">
    <property type="term" value="F:propionate-CoA ligase activity"/>
    <property type="evidence" value="ECO:0007669"/>
    <property type="project" value="TreeGrafter"/>
</dbReference>
<dbReference type="OrthoDB" id="10253869at2759"/>
<dbReference type="Pfam" id="PF16177">
    <property type="entry name" value="ACAS_N"/>
    <property type="match status" value="1"/>
</dbReference>
<feature type="domain" description="AMP-binding enzyme C-terminal" evidence="7">
    <location>
        <begin position="547"/>
        <end position="625"/>
    </location>
</feature>
<dbReference type="SUPFAM" id="SSF56801">
    <property type="entry name" value="Acetyl-CoA synthetase-like"/>
    <property type="match status" value="1"/>
</dbReference>
<dbReference type="Gene3D" id="3.30.300.30">
    <property type="match status" value="1"/>
</dbReference>
<evidence type="ECO:0000313" key="10">
    <source>
        <dbReference type="Proteomes" id="UP000663879"/>
    </source>
</evidence>
<dbReference type="EMBL" id="CAJNOC010000046">
    <property type="protein sequence ID" value="CAF0709623.1"/>
    <property type="molecule type" value="Genomic_DNA"/>
</dbReference>
<proteinExistence type="inferred from homology"/>
<dbReference type="Pfam" id="PF13193">
    <property type="entry name" value="AMP-binding_C"/>
    <property type="match status" value="1"/>
</dbReference>
<dbReference type="Proteomes" id="UP000663879">
    <property type="component" value="Unassembled WGS sequence"/>
</dbReference>
<comment type="catalytic activity">
    <reaction evidence="5">
        <text>butanoate + ATP + CoA = butanoyl-CoA + AMP + diphosphate</text>
        <dbReference type="Rhea" id="RHEA:46172"/>
        <dbReference type="ChEBI" id="CHEBI:17968"/>
        <dbReference type="ChEBI" id="CHEBI:30616"/>
        <dbReference type="ChEBI" id="CHEBI:33019"/>
        <dbReference type="ChEBI" id="CHEBI:57287"/>
        <dbReference type="ChEBI" id="CHEBI:57371"/>
        <dbReference type="ChEBI" id="CHEBI:456215"/>
    </reaction>
    <physiologicalReaction direction="left-to-right" evidence="5">
        <dbReference type="Rhea" id="RHEA:46173"/>
    </physiologicalReaction>
</comment>
<evidence type="ECO:0000259" key="6">
    <source>
        <dbReference type="Pfam" id="PF00501"/>
    </source>
</evidence>
<evidence type="ECO:0000313" key="9">
    <source>
        <dbReference type="EMBL" id="CAF0709623.1"/>
    </source>
</evidence>
<reference evidence="9" key="1">
    <citation type="submission" date="2021-02" db="EMBL/GenBank/DDBJ databases">
        <authorList>
            <person name="Nowell W R."/>
        </authorList>
    </citation>
    <scope>NUCLEOTIDE SEQUENCE</scope>
    <source>
        <strain evidence="9">Ploen Becks lab</strain>
    </source>
</reference>
<evidence type="ECO:0000259" key="8">
    <source>
        <dbReference type="Pfam" id="PF16177"/>
    </source>
</evidence>
<dbReference type="Pfam" id="PF00501">
    <property type="entry name" value="AMP-binding"/>
    <property type="match status" value="1"/>
</dbReference>
<evidence type="ECO:0000256" key="2">
    <source>
        <dbReference type="ARBA" id="ARBA00013275"/>
    </source>
</evidence>
<evidence type="ECO:0000256" key="1">
    <source>
        <dbReference type="ARBA" id="ARBA00006432"/>
    </source>
</evidence>
<feature type="domain" description="AMP-dependent synthetase/ligase" evidence="6">
    <location>
        <begin position="94"/>
        <end position="483"/>
    </location>
</feature>
<dbReference type="PANTHER" id="PTHR43347">
    <property type="entry name" value="ACYL-COA SYNTHETASE"/>
    <property type="match status" value="1"/>
</dbReference>
<dbReference type="InterPro" id="IPR020845">
    <property type="entry name" value="AMP-binding_CS"/>
</dbReference>
<comment type="caution">
    <text evidence="9">The sequence shown here is derived from an EMBL/GenBank/DDBJ whole genome shotgun (WGS) entry which is preliminary data.</text>
</comment>
<dbReference type="GO" id="GO:0003987">
    <property type="term" value="F:acetate-CoA ligase activity"/>
    <property type="evidence" value="ECO:0007669"/>
    <property type="project" value="UniProtKB-EC"/>
</dbReference>
<dbReference type="InterPro" id="IPR045851">
    <property type="entry name" value="AMP-bd_C_sf"/>
</dbReference>
<name>A0A813LZW1_9BILA</name>
<evidence type="ECO:0000259" key="7">
    <source>
        <dbReference type="Pfam" id="PF13193"/>
    </source>
</evidence>